<organism evidence="2 3">
    <name type="scientific">Klebsiella michiganensis</name>
    <dbReference type="NCBI Taxonomy" id="1134687"/>
    <lineage>
        <taxon>Bacteria</taxon>
        <taxon>Pseudomonadati</taxon>
        <taxon>Pseudomonadota</taxon>
        <taxon>Gammaproteobacteria</taxon>
        <taxon>Enterobacterales</taxon>
        <taxon>Enterobacteriaceae</taxon>
        <taxon>Klebsiella/Raoultella group</taxon>
        <taxon>Klebsiella</taxon>
    </lineage>
</organism>
<dbReference type="AlphaFoldDB" id="A0A2J4PV71"/>
<keyword evidence="1" id="KW-1133">Transmembrane helix</keyword>
<protein>
    <submittedName>
        <fullName evidence="2">Uncharacterized protein</fullName>
    </submittedName>
</protein>
<evidence type="ECO:0000313" key="2">
    <source>
        <dbReference type="EMBL" id="PLL22662.1"/>
    </source>
</evidence>
<comment type="caution">
    <text evidence="2">The sequence shown here is derived from an EMBL/GenBank/DDBJ whole genome shotgun (WGS) entry which is preliminary data.</text>
</comment>
<evidence type="ECO:0000256" key="1">
    <source>
        <dbReference type="SAM" id="Phobius"/>
    </source>
</evidence>
<dbReference type="Proteomes" id="UP000234505">
    <property type="component" value="Unassembled WGS sequence"/>
</dbReference>
<accession>A0A2J4PV71</accession>
<keyword evidence="1" id="KW-0472">Membrane</keyword>
<gene>
    <name evidence="2" type="ORF">CWN50_28880</name>
</gene>
<feature type="transmembrane region" description="Helical" evidence="1">
    <location>
        <begin position="6"/>
        <end position="39"/>
    </location>
</feature>
<keyword evidence="1" id="KW-0812">Transmembrane</keyword>
<evidence type="ECO:0000313" key="3">
    <source>
        <dbReference type="Proteomes" id="UP000234505"/>
    </source>
</evidence>
<sequence length="79" mass="9219">MYFTKAFIIIITISVELFILDFTHIVTIDIYHILICSFSMSSLPRRKLKQKPLKDCLNEKKSTGPRYSGIVSCWRCSRC</sequence>
<dbReference type="EMBL" id="PIDS01001453">
    <property type="protein sequence ID" value="PLL22662.1"/>
    <property type="molecule type" value="Genomic_DNA"/>
</dbReference>
<proteinExistence type="predicted"/>
<name>A0A2J4PV71_9ENTR</name>
<reference evidence="2 3" key="1">
    <citation type="submission" date="2017-11" db="EMBL/GenBank/DDBJ databases">
        <authorList>
            <person name="Han C.G."/>
        </authorList>
    </citation>
    <scope>NUCLEOTIDE SEQUENCE [LARGE SCALE GENOMIC DNA]</scope>
    <source>
        <strain evidence="2 3">A11</strain>
    </source>
</reference>
<reference evidence="2 3" key="2">
    <citation type="submission" date="2018-01" db="EMBL/GenBank/DDBJ databases">
        <title>Genomic study of Klebsiella pneumoniae.</title>
        <authorList>
            <person name="Yang Y."/>
            <person name="Bicalho R."/>
        </authorList>
    </citation>
    <scope>NUCLEOTIDE SEQUENCE [LARGE SCALE GENOMIC DNA]</scope>
    <source>
        <strain evidence="2 3">A11</strain>
    </source>
</reference>